<keyword evidence="3" id="KW-1185">Reference proteome</keyword>
<evidence type="ECO:0000313" key="2">
    <source>
        <dbReference type="EMBL" id="CAD2073622.1"/>
    </source>
</evidence>
<proteinExistence type="predicted"/>
<feature type="transmembrane region" description="Helical" evidence="1">
    <location>
        <begin position="383"/>
        <end position="408"/>
    </location>
</feature>
<keyword evidence="1" id="KW-0812">Transmembrane</keyword>
<dbReference type="Proteomes" id="UP000589351">
    <property type="component" value="Unassembled WGS sequence"/>
</dbReference>
<feature type="transmembrane region" description="Helical" evidence="1">
    <location>
        <begin position="232"/>
        <end position="252"/>
    </location>
</feature>
<feature type="transmembrane region" description="Helical" evidence="1">
    <location>
        <begin position="184"/>
        <end position="203"/>
    </location>
</feature>
<comment type="caution">
    <text evidence="2">The sequence shown here is derived from an EMBL/GenBank/DDBJ whole genome shotgun (WGS) entry which is preliminary data.</text>
</comment>
<dbReference type="AlphaFoldDB" id="A0A6V7RA05"/>
<dbReference type="EMBL" id="CAJEWD010000004">
    <property type="protein sequence ID" value="CAD2073622.1"/>
    <property type="molecule type" value="Genomic_DNA"/>
</dbReference>
<name>A0A6V7RA05_9STAP</name>
<feature type="transmembrane region" description="Helical" evidence="1">
    <location>
        <begin position="420"/>
        <end position="443"/>
    </location>
</feature>
<feature type="transmembrane region" description="Helical" evidence="1">
    <location>
        <begin position="12"/>
        <end position="33"/>
    </location>
</feature>
<dbReference type="RefSeq" id="WP_185125055.1">
    <property type="nucleotide sequence ID" value="NZ_CAJEWD010000004.1"/>
</dbReference>
<feature type="transmembrane region" description="Helical" evidence="1">
    <location>
        <begin position="156"/>
        <end position="177"/>
    </location>
</feature>
<sequence length="521" mass="58941">MTYFKLIFKNIRFKATIWIVALIAFSLSIPAVFNNLYSNKEELAGMRMTVDNPAMVALIGPLPDGDYTTPVMFAHQMLLIMAIIHSVFVILLARDISRKEEESGLLEYAMSTGISKNTVMISQYSLGLLINSLIFIILFIGLNLYNIEGFTTSGNFYYALSLALFGFLFYSLTLLFAQLFKNDDMVFGVTLGVSLGFYIYRAMTDVIDDKYSILSPYHWLSKMQLYTDNETASWLLCFLIIVPIVILTFSLFKNRDLNDSYLSFDKNKKDKKINSYRKLLYHNNKVLALSWSIALLLVGLSYGSIFGDIDKVIGQNEMLAEAFGQGDGTTMFIGLLFVISAVIACVPGLMVNSRLLTEEKTRRLEALNVGSLKNKISRGRTYLSHYVFALFLSLFTYLLTLLGMYVASRGVDISITEKDYLLAFLNYSVVIVLVIGLSSLLIGISKQAHIVVWVYLTYMFLANYLGQILQIDDVFLRLSPILYLAEVPLESIDINIIIYLTIIAIIMMLAGMFLFKRRNLL</sequence>
<feature type="transmembrane region" description="Helical" evidence="1">
    <location>
        <begin position="73"/>
        <end position="93"/>
    </location>
</feature>
<feature type="transmembrane region" description="Helical" evidence="1">
    <location>
        <begin position="450"/>
        <end position="469"/>
    </location>
</feature>
<feature type="transmembrane region" description="Helical" evidence="1">
    <location>
        <begin position="496"/>
        <end position="515"/>
    </location>
</feature>
<evidence type="ECO:0000256" key="1">
    <source>
        <dbReference type="SAM" id="Phobius"/>
    </source>
</evidence>
<reference evidence="2 3" key="1">
    <citation type="submission" date="2020-07" db="EMBL/GenBank/DDBJ databases">
        <authorList>
            <person name="Criscuolo A."/>
        </authorList>
    </citation>
    <scope>NUCLEOTIDE SEQUENCE [LARGE SCALE GENOMIC DNA]</scope>
    <source>
        <strain evidence="2">CIP111649</strain>
    </source>
</reference>
<accession>A0A6V7RA05</accession>
<protein>
    <submittedName>
        <fullName evidence="2">Multidrug efflux system permease protein</fullName>
    </submittedName>
</protein>
<feature type="transmembrane region" description="Helical" evidence="1">
    <location>
        <begin position="329"/>
        <end position="351"/>
    </location>
</feature>
<dbReference type="PANTHER" id="PTHR37305:SF1">
    <property type="entry name" value="MEMBRANE PROTEIN"/>
    <property type="match status" value="1"/>
</dbReference>
<feature type="transmembrane region" description="Helical" evidence="1">
    <location>
        <begin position="124"/>
        <end position="144"/>
    </location>
</feature>
<keyword evidence="1" id="KW-1133">Transmembrane helix</keyword>
<evidence type="ECO:0000313" key="3">
    <source>
        <dbReference type="Proteomes" id="UP000589351"/>
    </source>
</evidence>
<keyword evidence="1" id="KW-0472">Membrane</keyword>
<gene>
    <name evidence="2" type="ORF">JEODO184_00506</name>
</gene>
<feature type="transmembrane region" description="Helical" evidence="1">
    <location>
        <begin position="286"/>
        <end position="309"/>
    </location>
</feature>
<dbReference type="PANTHER" id="PTHR37305">
    <property type="entry name" value="INTEGRAL MEMBRANE PROTEIN-RELATED"/>
    <property type="match status" value="1"/>
</dbReference>
<organism evidence="2 3">
    <name type="scientific">Jeotgalicoccus meleagridis</name>
    <dbReference type="NCBI Taxonomy" id="2759181"/>
    <lineage>
        <taxon>Bacteria</taxon>
        <taxon>Bacillati</taxon>
        <taxon>Bacillota</taxon>
        <taxon>Bacilli</taxon>
        <taxon>Bacillales</taxon>
        <taxon>Staphylococcaceae</taxon>
        <taxon>Jeotgalicoccus</taxon>
    </lineage>
</organism>